<dbReference type="InterPro" id="IPR006101">
    <property type="entry name" value="Glyco_hydro_2"/>
</dbReference>
<dbReference type="Pfam" id="PF02837">
    <property type="entry name" value="Glyco_hydro_2_N"/>
    <property type="match status" value="1"/>
</dbReference>
<dbReference type="PANTHER" id="PTHR46323">
    <property type="entry name" value="BETA-GALACTOSIDASE"/>
    <property type="match status" value="1"/>
</dbReference>
<dbReference type="PRINTS" id="PR00132">
    <property type="entry name" value="GLHYDRLASE2"/>
</dbReference>
<keyword evidence="5" id="KW-0326">Glycosidase</keyword>
<evidence type="ECO:0000256" key="2">
    <source>
        <dbReference type="ARBA" id="ARBA00007401"/>
    </source>
</evidence>
<evidence type="ECO:0000313" key="9">
    <source>
        <dbReference type="Proteomes" id="UP000279259"/>
    </source>
</evidence>
<evidence type="ECO:0000256" key="1">
    <source>
        <dbReference type="ARBA" id="ARBA00001412"/>
    </source>
</evidence>
<dbReference type="InterPro" id="IPR014718">
    <property type="entry name" value="GH-type_carb-bd"/>
</dbReference>
<dbReference type="InterPro" id="IPR036156">
    <property type="entry name" value="Beta-gal/glucu_dom_sf"/>
</dbReference>
<evidence type="ECO:0000256" key="3">
    <source>
        <dbReference type="ARBA" id="ARBA00012756"/>
    </source>
</evidence>
<dbReference type="PROSITE" id="PS00719">
    <property type="entry name" value="GLYCOSYL_HYDROL_F2_1"/>
    <property type="match status" value="1"/>
</dbReference>
<dbReference type="InterPro" id="IPR013783">
    <property type="entry name" value="Ig-like_fold"/>
</dbReference>
<keyword evidence="9" id="KW-1185">Reference proteome</keyword>
<dbReference type="Pfam" id="PF16353">
    <property type="entry name" value="LacZ_4"/>
    <property type="match status" value="1"/>
</dbReference>
<dbReference type="InterPro" id="IPR004199">
    <property type="entry name" value="B-gal_small/dom_5"/>
</dbReference>
<dbReference type="InterPro" id="IPR008979">
    <property type="entry name" value="Galactose-bd-like_sf"/>
</dbReference>
<dbReference type="InterPro" id="IPR011013">
    <property type="entry name" value="Gal_mutarotase_sf_dom"/>
</dbReference>
<dbReference type="EC" id="3.2.1.23" evidence="3"/>
<dbReference type="Gene3D" id="2.60.120.260">
    <property type="entry name" value="Galactose-binding domain-like"/>
    <property type="match status" value="1"/>
</dbReference>
<evidence type="ECO:0000256" key="4">
    <source>
        <dbReference type="ARBA" id="ARBA00022801"/>
    </source>
</evidence>
<reference evidence="8 9" key="1">
    <citation type="submission" date="2018-11" db="EMBL/GenBank/DDBJ databases">
        <title>Genome sequence of Saitozyma podzolica DSM 27192.</title>
        <authorList>
            <person name="Aliyu H."/>
            <person name="Gorte O."/>
            <person name="Ochsenreither K."/>
        </authorList>
    </citation>
    <scope>NUCLEOTIDE SEQUENCE [LARGE SCALE GENOMIC DNA]</scope>
    <source>
        <strain evidence="8 9">DSM 27192</strain>
    </source>
</reference>
<dbReference type="InterPro" id="IPR050347">
    <property type="entry name" value="Bact_Beta-galactosidase"/>
</dbReference>
<dbReference type="Gene3D" id="2.60.40.10">
    <property type="entry name" value="Immunoglobulins"/>
    <property type="match status" value="2"/>
</dbReference>
<dbReference type="Gene3D" id="3.20.20.80">
    <property type="entry name" value="Glycosidases"/>
    <property type="match status" value="1"/>
</dbReference>
<dbReference type="SUPFAM" id="SSF49303">
    <property type="entry name" value="beta-Galactosidase/glucuronidase domain"/>
    <property type="match status" value="2"/>
</dbReference>
<organism evidence="8 9">
    <name type="scientific">Saitozyma podzolica</name>
    <dbReference type="NCBI Taxonomy" id="1890683"/>
    <lineage>
        <taxon>Eukaryota</taxon>
        <taxon>Fungi</taxon>
        <taxon>Dikarya</taxon>
        <taxon>Basidiomycota</taxon>
        <taxon>Agaricomycotina</taxon>
        <taxon>Tremellomycetes</taxon>
        <taxon>Tremellales</taxon>
        <taxon>Trimorphomycetaceae</taxon>
        <taxon>Saitozyma</taxon>
    </lineage>
</organism>
<proteinExistence type="inferred from homology"/>
<comment type="catalytic activity">
    <reaction evidence="1">
        <text>Hydrolysis of terminal non-reducing beta-D-galactose residues in beta-D-galactosides.</text>
        <dbReference type="EC" id="3.2.1.23"/>
    </reaction>
</comment>
<dbReference type="SUPFAM" id="SSF74650">
    <property type="entry name" value="Galactose mutarotase-like"/>
    <property type="match status" value="1"/>
</dbReference>
<comment type="caution">
    <text evidence="8">The sequence shown here is derived from an EMBL/GenBank/DDBJ whole genome shotgun (WGS) entry which is preliminary data.</text>
</comment>
<dbReference type="STRING" id="1890683.A0A427Y3X7"/>
<dbReference type="InterPro" id="IPR032312">
    <property type="entry name" value="LacZ_4"/>
</dbReference>
<dbReference type="Gene3D" id="2.70.98.10">
    <property type="match status" value="1"/>
</dbReference>
<dbReference type="Pfam" id="PF02929">
    <property type="entry name" value="Bgal_small_N"/>
    <property type="match status" value="1"/>
</dbReference>
<feature type="domain" description="Beta galactosidase small chain/" evidence="7">
    <location>
        <begin position="735"/>
        <end position="1014"/>
    </location>
</feature>
<sequence length="1017" mass="114429">MLQRRLKLQYHPAEHESTLPWGGAVLPPRAWYPSDCASLNLDGPDWRFRLSERPGAVDFSCPSFDSGSWTTITVPSHWVLEGYGKPLYTNLEYPFVVDPPRVPTDNPTGDYIRTFALPTSWPRDGSTVLRFDGVESWLKVWLNGIEIGWSTGSRLPVEYDISDAIKRGGNVLCARVIQWSAGSYLEDQDQWWLPGIFRSVTLLHGPPQAVRDVFVHADYDATSAQGTLRFEVDCVGQARLRVPELGIDLSPDEQRTVSVEPWTAETPRLYAGTVQTAGESVSIRIGFRTVEVRDGLIRVNGRPLLLNGVNRHEFHCERGRALDRETMLRDVLMMKRHNINAVRTAHYPPHPHFLDLCDEHGLWVIVEGDLETHGFGMVDWRNNPTDSPKWTEAMINRTRRLVERDKNHPSNIMWSLGNESGRGLNIRAMAKWVRSRDSSRPVLYEHDWTAHEVDVWCHMYTWHDEVARIGRGEETFDGYGYSKGEVESLDLEEREFMAARRNKMPFLLLEYGHAMGNGPGGLREYQNLFEQFPRLQGGFIWEWIDHGIKQGDSNGRTYYAYGGDFGEERGVHGGNFVCDGLLFPDRTPSPALLEVKRVFEPVVLSVSLVKGAPTLSVRNRHAFADTSYLDITWRLEASGAEVASGSLGVPTVPAGDTLSVDLPILRNLDRSANAEYWWTISAVTAKQELWVDAGHEVAWTQYRDFVSKEGCGDVDSLQTDNDETPNVRGGVICLGAATFDAVSGHLLTFGSTQFHQAKLDIWRAPTDNDRGNEMLADWPGVLKNYEALWRVAGLDRVQHRVDSIEVVGTGLEVTLTVGPAVLDRYLKTTYRYESRDKGAAINIRVTIVPVGDWTDLPLPRLGMLFSVDPCEAQDRLEHVSWFGYGPGEAYRDSRAASRVGRYKRTVAQMQTPYVMPQENGSRIDVRYAEIIDAQGRGLRVEGAPMFALAVRHWSSEALDRARRVTDLVAGERTYINIDYAQSGLGSASCGPGVLPEHRIRLEEGKAISFNFVLRSCE</sequence>
<dbReference type="OrthoDB" id="408320at2759"/>
<dbReference type="Proteomes" id="UP000279259">
    <property type="component" value="Unassembled WGS sequence"/>
</dbReference>
<name>A0A427Y3X7_9TREE</name>
<dbReference type="Pfam" id="PF02836">
    <property type="entry name" value="Glyco_hydro_2_C"/>
    <property type="match status" value="1"/>
</dbReference>
<comment type="similarity">
    <text evidence="2">Belongs to the glycosyl hydrolase 2 family.</text>
</comment>
<dbReference type="GO" id="GO:0004565">
    <property type="term" value="F:beta-galactosidase activity"/>
    <property type="evidence" value="ECO:0007669"/>
    <property type="project" value="UniProtKB-EC"/>
</dbReference>
<evidence type="ECO:0000313" key="8">
    <source>
        <dbReference type="EMBL" id="RSH85782.1"/>
    </source>
</evidence>
<accession>A0A427Y3X7</accession>
<gene>
    <name evidence="8" type="ORF">EHS25_003923</name>
</gene>
<dbReference type="InterPro" id="IPR006103">
    <property type="entry name" value="Glyco_hydro_2_cat"/>
</dbReference>
<dbReference type="SUPFAM" id="SSF49785">
    <property type="entry name" value="Galactose-binding domain-like"/>
    <property type="match status" value="1"/>
</dbReference>
<evidence type="ECO:0000256" key="6">
    <source>
        <dbReference type="ARBA" id="ARBA00032230"/>
    </source>
</evidence>
<dbReference type="SUPFAM" id="SSF51445">
    <property type="entry name" value="(Trans)glycosidases"/>
    <property type="match status" value="1"/>
</dbReference>
<dbReference type="InterPro" id="IPR017853">
    <property type="entry name" value="GH"/>
</dbReference>
<dbReference type="InterPro" id="IPR023230">
    <property type="entry name" value="Glyco_hydro_2_CS"/>
</dbReference>
<dbReference type="GO" id="GO:0009341">
    <property type="term" value="C:beta-galactosidase complex"/>
    <property type="evidence" value="ECO:0007669"/>
    <property type="project" value="InterPro"/>
</dbReference>
<protein>
    <recommendedName>
        <fullName evidence="3">beta-galactosidase</fullName>
        <ecNumber evidence="3">3.2.1.23</ecNumber>
    </recommendedName>
    <alternativeName>
        <fullName evidence="6">Lactase</fullName>
    </alternativeName>
</protein>
<evidence type="ECO:0000256" key="5">
    <source>
        <dbReference type="ARBA" id="ARBA00023295"/>
    </source>
</evidence>
<dbReference type="InterPro" id="IPR006104">
    <property type="entry name" value="Glyco_hydro_2_N"/>
</dbReference>
<dbReference type="AlphaFoldDB" id="A0A427Y3X7"/>
<dbReference type="EMBL" id="RSCD01000019">
    <property type="protein sequence ID" value="RSH85782.1"/>
    <property type="molecule type" value="Genomic_DNA"/>
</dbReference>
<dbReference type="GO" id="GO:0030246">
    <property type="term" value="F:carbohydrate binding"/>
    <property type="evidence" value="ECO:0007669"/>
    <property type="project" value="InterPro"/>
</dbReference>
<dbReference type="PANTHER" id="PTHR46323:SF2">
    <property type="entry name" value="BETA-GALACTOSIDASE"/>
    <property type="match status" value="1"/>
</dbReference>
<dbReference type="SMART" id="SM01038">
    <property type="entry name" value="Bgal_small_N"/>
    <property type="match status" value="1"/>
</dbReference>
<dbReference type="GO" id="GO:0005990">
    <property type="term" value="P:lactose catabolic process"/>
    <property type="evidence" value="ECO:0007669"/>
    <property type="project" value="TreeGrafter"/>
</dbReference>
<keyword evidence="4" id="KW-0378">Hydrolase</keyword>
<evidence type="ECO:0000259" key="7">
    <source>
        <dbReference type="SMART" id="SM01038"/>
    </source>
</evidence>